<gene>
    <name evidence="2" type="ORF">F5891DRAFT_1254030</name>
</gene>
<keyword evidence="1" id="KW-1133">Transmembrane helix</keyword>
<dbReference type="Proteomes" id="UP001195769">
    <property type="component" value="Unassembled WGS sequence"/>
</dbReference>
<keyword evidence="1" id="KW-0472">Membrane</keyword>
<keyword evidence="1" id="KW-0812">Transmembrane</keyword>
<organism evidence="2 3">
    <name type="scientific">Suillus fuscotomentosus</name>
    <dbReference type="NCBI Taxonomy" id="1912939"/>
    <lineage>
        <taxon>Eukaryota</taxon>
        <taxon>Fungi</taxon>
        <taxon>Dikarya</taxon>
        <taxon>Basidiomycota</taxon>
        <taxon>Agaricomycotina</taxon>
        <taxon>Agaricomycetes</taxon>
        <taxon>Agaricomycetidae</taxon>
        <taxon>Boletales</taxon>
        <taxon>Suillineae</taxon>
        <taxon>Suillaceae</taxon>
        <taxon>Suillus</taxon>
    </lineage>
</organism>
<evidence type="ECO:0000313" key="3">
    <source>
        <dbReference type="Proteomes" id="UP001195769"/>
    </source>
</evidence>
<feature type="transmembrane region" description="Helical" evidence="1">
    <location>
        <begin position="70"/>
        <end position="94"/>
    </location>
</feature>
<name>A0AAD4HGB9_9AGAM</name>
<keyword evidence="3" id="KW-1185">Reference proteome</keyword>
<sequence>MPTTSSTTTTSSTSSTPVPQTVLSTAPVVAVTPHSTSTFTSQTKFVISTGSIASATPSSTVSSSGSVNTAAVIGGIAGCLAGLAVLGFLIMWCIHRNRKSDEDEWSASVFKRQSAILVDPEPSFNPRPPTMIECHNASPALNAKHNYQNYYGGYGQKAAYGDTLHTPPPAQYMYS</sequence>
<comment type="caution">
    <text evidence="2">The sequence shown here is derived from an EMBL/GenBank/DDBJ whole genome shotgun (WGS) entry which is preliminary data.</text>
</comment>
<protein>
    <submittedName>
        <fullName evidence="2">Uncharacterized protein</fullName>
    </submittedName>
</protein>
<dbReference type="EMBL" id="JABBWK010000070">
    <property type="protein sequence ID" value="KAG1895181.1"/>
    <property type="molecule type" value="Genomic_DNA"/>
</dbReference>
<accession>A0AAD4HGB9</accession>
<evidence type="ECO:0000256" key="1">
    <source>
        <dbReference type="SAM" id="Phobius"/>
    </source>
</evidence>
<dbReference type="AlphaFoldDB" id="A0AAD4HGB9"/>
<dbReference type="GeneID" id="64664234"/>
<dbReference type="RefSeq" id="XP_041220757.1">
    <property type="nucleotide sequence ID" value="XM_041369936.1"/>
</dbReference>
<evidence type="ECO:0000313" key="2">
    <source>
        <dbReference type="EMBL" id="KAG1895181.1"/>
    </source>
</evidence>
<proteinExistence type="predicted"/>
<reference evidence="2" key="1">
    <citation type="journal article" date="2020" name="New Phytol.">
        <title>Comparative genomics reveals dynamic genome evolution in host specialist ectomycorrhizal fungi.</title>
        <authorList>
            <person name="Lofgren L.A."/>
            <person name="Nguyen N.H."/>
            <person name="Vilgalys R."/>
            <person name="Ruytinx J."/>
            <person name="Liao H.L."/>
            <person name="Branco S."/>
            <person name="Kuo A."/>
            <person name="LaButti K."/>
            <person name="Lipzen A."/>
            <person name="Andreopoulos W."/>
            <person name="Pangilinan J."/>
            <person name="Riley R."/>
            <person name="Hundley H."/>
            <person name="Na H."/>
            <person name="Barry K."/>
            <person name="Grigoriev I.V."/>
            <person name="Stajich J.E."/>
            <person name="Kennedy P.G."/>
        </authorList>
    </citation>
    <scope>NUCLEOTIDE SEQUENCE</scope>
    <source>
        <strain evidence="2">FC203</strain>
    </source>
</reference>